<gene>
    <name evidence="1" type="ORF">RDB_LOCUS174776</name>
</gene>
<evidence type="ECO:0000313" key="1">
    <source>
        <dbReference type="EMBL" id="CAE6534464.1"/>
    </source>
</evidence>
<dbReference type="CDD" id="cd11577">
    <property type="entry name" value="GH71"/>
    <property type="match status" value="1"/>
</dbReference>
<accession>A0A8H3HS36</accession>
<dbReference type="OrthoDB" id="2520703at2759"/>
<dbReference type="AlphaFoldDB" id="A0A8H3HS36"/>
<proteinExistence type="predicted"/>
<reference evidence="1" key="1">
    <citation type="submission" date="2021-01" db="EMBL/GenBank/DDBJ databases">
        <authorList>
            <person name="Kaushik A."/>
        </authorList>
    </citation>
    <scope>NUCLEOTIDE SEQUENCE</scope>
    <source>
        <strain evidence="1">AG6-10EEA</strain>
    </source>
</reference>
<name>A0A8H3HS36_9AGAM</name>
<organism evidence="1 2">
    <name type="scientific">Rhizoctonia solani</name>
    <dbReference type="NCBI Taxonomy" id="456999"/>
    <lineage>
        <taxon>Eukaryota</taxon>
        <taxon>Fungi</taxon>
        <taxon>Dikarya</taxon>
        <taxon>Basidiomycota</taxon>
        <taxon>Agaricomycotina</taxon>
        <taxon>Agaricomycetes</taxon>
        <taxon>Cantharellales</taxon>
        <taxon>Ceratobasidiaceae</taxon>
        <taxon>Rhizoctonia</taxon>
    </lineage>
</organism>
<protein>
    <recommendedName>
        <fullName evidence="3">Glycoside hydrolase family 71 protein</fullName>
    </recommendedName>
</protein>
<dbReference type="Pfam" id="PF03659">
    <property type="entry name" value="Glyco_hydro_71"/>
    <property type="match status" value="1"/>
</dbReference>
<evidence type="ECO:0000313" key="2">
    <source>
        <dbReference type="Proteomes" id="UP000663853"/>
    </source>
</evidence>
<evidence type="ECO:0008006" key="3">
    <source>
        <dbReference type="Google" id="ProtNLM"/>
    </source>
</evidence>
<dbReference type="Proteomes" id="UP000663853">
    <property type="component" value="Unassembled WGS sequence"/>
</dbReference>
<dbReference type="GO" id="GO:0051118">
    <property type="term" value="F:glucan endo-1,3-alpha-glucosidase activity"/>
    <property type="evidence" value="ECO:0007669"/>
    <property type="project" value="InterPro"/>
</dbReference>
<dbReference type="Gene3D" id="3.20.20.80">
    <property type="entry name" value="Glycosidases"/>
    <property type="match status" value="1"/>
</dbReference>
<dbReference type="EMBL" id="CAJMXA010004098">
    <property type="protein sequence ID" value="CAE6534464.1"/>
    <property type="molecule type" value="Genomic_DNA"/>
</dbReference>
<sequence length="496" mass="54849">MIVSGCGLLHAWSSWHVDEPEFGTIFLVLELSASQAACCVFPHIPNTSSCAMIAQLSVLLLTGALTAVALPTSSPAKRADPKAVFAHVIVGNTYNYTPDKWASDISLASSKAIDAFTMNVGSNDWQPARVLDAYNAAQQVAPNFKLSISLDMNSLACATVADGQYIIDNFITPFKSHPNRYLYSNKMFLSTFAGQWCTFGQASAPAGWKWLIQNSGTSIYFIPNLQIGDATLLSTTWNFIDGFKLWNAWPKTAADNTQWADDAWWLQNSPGKGYLTLVSPWFFIHRAGGDPAINNRYLRGDNFEYRQRWQQLIDHRDSLPFVEVATWNDYGESHYIGPMTGLWPDDVKYITVNNDHQAWADYTWYYATWWKSGAAPTIATDRVYMWARPHPKNAAICSNDGVGAVLNADWADDLLYISLFLKSPAQAYCYSGSNNSGTKDLNAGVNEFTIPLAVGGVGCTITRNGVTLINYNPTDFTYTTSPSVCNLNAWTGLLRG</sequence>
<comment type="caution">
    <text evidence="1">The sequence shown here is derived from an EMBL/GenBank/DDBJ whole genome shotgun (WGS) entry which is preliminary data.</text>
</comment>
<dbReference type="InterPro" id="IPR005197">
    <property type="entry name" value="Glyco_hydro_71"/>
</dbReference>